<comment type="caution">
    <text evidence="1">The sequence shown here is derived from an EMBL/GenBank/DDBJ whole genome shotgun (WGS) entry which is preliminary data.</text>
</comment>
<evidence type="ECO:0000313" key="2">
    <source>
        <dbReference type="Proteomes" id="UP001152320"/>
    </source>
</evidence>
<dbReference type="Proteomes" id="UP001152320">
    <property type="component" value="Chromosome 1"/>
</dbReference>
<gene>
    <name evidence="1" type="ORF">HOLleu_03517</name>
</gene>
<dbReference type="OrthoDB" id="5411773at2759"/>
<evidence type="ECO:0000313" key="1">
    <source>
        <dbReference type="EMBL" id="KAJ8050350.1"/>
    </source>
</evidence>
<dbReference type="EMBL" id="JAIZAY010000001">
    <property type="protein sequence ID" value="KAJ8050350.1"/>
    <property type="molecule type" value="Genomic_DNA"/>
</dbReference>
<keyword evidence="2" id="KW-1185">Reference proteome</keyword>
<reference evidence="1" key="1">
    <citation type="submission" date="2021-10" db="EMBL/GenBank/DDBJ databases">
        <title>Tropical sea cucumber genome reveals ecological adaptation and Cuvierian tubules defense mechanism.</title>
        <authorList>
            <person name="Chen T."/>
        </authorList>
    </citation>
    <scope>NUCLEOTIDE SEQUENCE</scope>
    <source>
        <strain evidence="1">Nanhai2018</strain>
        <tissue evidence="1">Muscle</tissue>
    </source>
</reference>
<accession>A0A9Q1CSN6</accession>
<protein>
    <submittedName>
        <fullName evidence="1">Uncharacterized protein</fullName>
    </submittedName>
</protein>
<sequence>MDVLNSWADVPDMEDVTFLEYTRQWINVQSRGGLFKVSDDVYRFFRLMEFVTKAEVNTNNIGTLKKTNIHALLLTALRNDKYVMKTWDKIRSKLSTELGNLLLTKSHDMLC</sequence>
<organism evidence="1 2">
    <name type="scientific">Holothuria leucospilota</name>
    <name type="common">Black long sea cucumber</name>
    <name type="synonym">Mertensiothuria leucospilota</name>
    <dbReference type="NCBI Taxonomy" id="206669"/>
    <lineage>
        <taxon>Eukaryota</taxon>
        <taxon>Metazoa</taxon>
        <taxon>Echinodermata</taxon>
        <taxon>Eleutherozoa</taxon>
        <taxon>Echinozoa</taxon>
        <taxon>Holothuroidea</taxon>
        <taxon>Aspidochirotacea</taxon>
        <taxon>Aspidochirotida</taxon>
        <taxon>Holothuriidae</taxon>
        <taxon>Holothuria</taxon>
    </lineage>
</organism>
<proteinExistence type="predicted"/>
<dbReference type="AlphaFoldDB" id="A0A9Q1CSN6"/>
<name>A0A9Q1CSN6_HOLLE</name>